<keyword evidence="3" id="KW-1185">Reference proteome</keyword>
<dbReference type="InterPro" id="IPR050266">
    <property type="entry name" value="AB_hydrolase_sf"/>
</dbReference>
<sequence>MNPKPLLVFLPGTLCTGAIFSPFKNHPSFDAIIIDFNLEDSLEDMVNTVLKRVVTRPFIAVGFSMGGMVAFELMRKVPAQITGLILLNSNSLADNNERYNGRQHQLNLARQHGIQYLFQDVMLPVFFANPDSEPGQQVVAMANELGIKTFEAQHKVLTERPDSMALLKTFNKPALVIGAEYDLPCPVEHQQQMADALVQGQLHILKQCGHFAVLEQPQTILDIIDHWIEQNYG</sequence>
<dbReference type="SUPFAM" id="SSF53474">
    <property type="entry name" value="alpha/beta-Hydrolases"/>
    <property type="match status" value="1"/>
</dbReference>
<evidence type="ECO:0000259" key="1">
    <source>
        <dbReference type="Pfam" id="PF12697"/>
    </source>
</evidence>
<dbReference type="InterPro" id="IPR000073">
    <property type="entry name" value="AB_hydrolase_1"/>
</dbReference>
<dbReference type="OrthoDB" id="2086224at2"/>
<dbReference type="RefSeq" id="WP_138318981.1">
    <property type="nucleotide sequence ID" value="NZ_VCBC01000004.1"/>
</dbReference>
<dbReference type="Gene3D" id="3.40.50.1820">
    <property type="entry name" value="alpha/beta hydrolase"/>
    <property type="match status" value="1"/>
</dbReference>
<comment type="caution">
    <text evidence="2">The sequence shown here is derived from an EMBL/GenBank/DDBJ whole genome shotgun (WGS) entry which is preliminary data.</text>
</comment>
<dbReference type="Pfam" id="PF12697">
    <property type="entry name" value="Abhydrolase_6"/>
    <property type="match status" value="1"/>
</dbReference>
<protein>
    <submittedName>
        <fullName evidence="2">Alpha/beta hydrolase</fullName>
    </submittedName>
</protein>
<evidence type="ECO:0000313" key="2">
    <source>
        <dbReference type="EMBL" id="TLU66915.1"/>
    </source>
</evidence>
<proteinExistence type="predicted"/>
<dbReference type="GO" id="GO:0016787">
    <property type="term" value="F:hydrolase activity"/>
    <property type="evidence" value="ECO:0007669"/>
    <property type="project" value="UniProtKB-KW"/>
</dbReference>
<dbReference type="InterPro" id="IPR029058">
    <property type="entry name" value="AB_hydrolase_fold"/>
</dbReference>
<organism evidence="2 3">
    <name type="scientific">Thalassotalea litorea</name>
    <dbReference type="NCBI Taxonomy" id="2020715"/>
    <lineage>
        <taxon>Bacteria</taxon>
        <taxon>Pseudomonadati</taxon>
        <taxon>Pseudomonadota</taxon>
        <taxon>Gammaproteobacteria</taxon>
        <taxon>Alteromonadales</taxon>
        <taxon>Colwelliaceae</taxon>
        <taxon>Thalassotalea</taxon>
    </lineage>
</organism>
<dbReference type="AlphaFoldDB" id="A0A5R9IN05"/>
<reference evidence="2 3" key="1">
    <citation type="submission" date="2019-05" db="EMBL/GenBank/DDBJ databases">
        <title>Genome sequences of Thalassotalea litorea 1K03283.</title>
        <authorList>
            <person name="Zhang D."/>
        </authorList>
    </citation>
    <scope>NUCLEOTIDE SEQUENCE [LARGE SCALE GENOMIC DNA]</scope>
    <source>
        <strain evidence="2 3">MCCC 1K03283</strain>
    </source>
</reference>
<dbReference type="EMBL" id="VCBC01000004">
    <property type="protein sequence ID" value="TLU66915.1"/>
    <property type="molecule type" value="Genomic_DNA"/>
</dbReference>
<dbReference type="Proteomes" id="UP000307790">
    <property type="component" value="Unassembled WGS sequence"/>
</dbReference>
<feature type="domain" description="AB hydrolase-1" evidence="1">
    <location>
        <begin position="35"/>
        <end position="221"/>
    </location>
</feature>
<dbReference type="PANTHER" id="PTHR43798">
    <property type="entry name" value="MONOACYLGLYCEROL LIPASE"/>
    <property type="match status" value="1"/>
</dbReference>
<name>A0A5R9IN05_9GAMM</name>
<evidence type="ECO:0000313" key="3">
    <source>
        <dbReference type="Proteomes" id="UP000307790"/>
    </source>
</evidence>
<accession>A0A5R9IN05</accession>
<gene>
    <name evidence="2" type="ORF">FE810_05260</name>
</gene>
<keyword evidence="2" id="KW-0378">Hydrolase</keyword>